<accession>A0A814H3F1</accession>
<reference evidence="7" key="1">
    <citation type="submission" date="2021-02" db="EMBL/GenBank/DDBJ databases">
        <authorList>
            <person name="Nowell W R."/>
        </authorList>
    </citation>
    <scope>NUCLEOTIDE SEQUENCE</scope>
</reference>
<feature type="compositionally biased region" description="Acidic residues" evidence="4">
    <location>
        <begin position="215"/>
        <end position="225"/>
    </location>
</feature>
<feature type="compositionally biased region" description="Acidic residues" evidence="4">
    <location>
        <begin position="16"/>
        <end position="28"/>
    </location>
</feature>
<proteinExistence type="predicted"/>
<dbReference type="EMBL" id="CAJNOE010000109">
    <property type="protein sequence ID" value="CAF0926092.1"/>
    <property type="molecule type" value="Genomic_DNA"/>
</dbReference>
<evidence type="ECO:0008006" key="12">
    <source>
        <dbReference type="Google" id="ProtNLM"/>
    </source>
</evidence>
<dbReference type="InterPro" id="IPR013906">
    <property type="entry name" value="eIF3j"/>
</dbReference>
<dbReference type="EMBL" id="CAJNON010000028">
    <property type="protein sequence ID" value="CAF0819175.1"/>
    <property type="molecule type" value="Genomic_DNA"/>
</dbReference>
<feature type="region of interest" description="Disordered" evidence="4">
    <location>
        <begin position="175"/>
        <end position="225"/>
    </location>
</feature>
<evidence type="ECO:0000313" key="7">
    <source>
        <dbReference type="EMBL" id="CAF1005196.1"/>
    </source>
</evidence>
<dbReference type="PANTHER" id="PTHR21681:SF0">
    <property type="entry name" value="EUKARYOTIC TRANSLATION INITIATION FACTOR 3 SUBUNIT J"/>
    <property type="match status" value="1"/>
</dbReference>
<dbReference type="Proteomes" id="UP000663860">
    <property type="component" value="Unassembled WGS sequence"/>
</dbReference>
<organism evidence="7 11">
    <name type="scientific">Adineta steineri</name>
    <dbReference type="NCBI Taxonomy" id="433720"/>
    <lineage>
        <taxon>Eukaryota</taxon>
        <taxon>Metazoa</taxon>
        <taxon>Spiralia</taxon>
        <taxon>Gnathifera</taxon>
        <taxon>Rotifera</taxon>
        <taxon>Eurotatoria</taxon>
        <taxon>Bdelloidea</taxon>
        <taxon>Adinetida</taxon>
        <taxon>Adinetidae</taxon>
        <taxon>Adineta</taxon>
    </lineage>
</organism>
<evidence type="ECO:0000313" key="5">
    <source>
        <dbReference type="EMBL" id="CAF0819175.1"/>
    </source>
</evidence>
<dbReference type="PANTHER" id="PTHR21681">
    <property type="entry name" value="EUKARYOTIC TRANSLATION INITIATION FACTOR 3 SUBUNIT J"/>
    <property type="match status" value="1"/>
</dbReference>
<evidence type="ECO:0000313" key="6">
    <source>
        <dbReference type="EMBL" id="CAF0926092.1"/>
    </source>
</evidence>
<dbReference type="GO" id="GO:0005852">
    <property type="term" value="C:eukaryotic translation initiation factor 3 complex"/>
    <property type="evidence" value="ECO:0007669"/>
    <property type="project" value="InterPro"/>
</dbReference>
<comment type="caution">
    <text evidence="7">The sequence shown here is derived from an EMBL/GenBank/DDBJ whole genome shotgun (WGS) entry which is preliminary data.</text>
</comment>
<evidence type="ECO:0000256" key="4">
    <source>
        <dbReference type="SAM" id="MobiDB-lite"/>
    </source>
</evidence>
<keyword evidence="3" id="KW-0648">Protein biosynthesis</keyword>
<dbReference type="Proteomes" id="UP000663891">
    <property type="component" value="Unassembled WGS sequence"/>
</dbReference>
<evidence type="ECO:0000256" key="2">
    <source>
        <dbReference type="ARBA" id="ARBA00022540"/>
    </source>
</evidence>
<dbReference type="EMBL" id="CAJOAZ010000091">
    <property type="protein sequence ID" value="CAF3526260.1"/>
    <property type="molecule type" value="Genomic_DNA"/>
</dbReference>
<feature type="compositionally biased region" description="Basic residues" evidence="4">
    <location>
        <begin position="181"/>
        <end position="192"/>
    </location>
</feature>
<gene>
    <name evidence="6" type="ORF">IZO911_LOCUS13598</name>
    <name evidence="7" type="ORF">JYZ213_LOCUS16220</name>
    <name evidence="10" type="ORF">KXQ929_LOCUS33499</name>
    <name evidence="9" type="ORF">OKA104_LOCUS24462</name>
    <name evidence="8" type="ORF">OXD698_LOCUS2696</name>
    <name evidence="5" type="ORF">VCS650_LOCUS4976</name>
</gene>
<dbReference type="EMBL" id="CAJOBB010004311">
    <property type="protein sequence ID" value="CAF4083493.1"/>
    <property type="molecule type" value="Genomic_DNA"/>
</dbReference>
<dbReference type="Proteomes" id="UP000663844">
    <property type="component" value="Unassembled WGS sequence"/>
</dbReference>
<dbReference type="Pfam" id="PF08597">
    <property type="entry name" value="eIF3_subunit"/>
    <property type="match status" value="1"/>
</dbReference>
<evidence type="ECO:0000313" key="9">
    <source>
        <dbReference type="EMBL" id="CAF3906129.1"/>
    </source>
</evidence>
<feature type="region of interest" description="Disordered" evidence="4">
    <location>
        <begin position="1"/>
        <end position="74"/>
    </location>
</feature>
<dbReference type="Gene3D" id="1.10.246.60">
    <property type="entry name" value="Eukaryotic translation initiation factor 3 like domains"/>
    <property type="match status" value="1"/>
</dbReference>
<evidence type="ECO:0000256" key="3">
    <source>
        <dbReference type="ARBA" id="ARBA00022917"/>
    </source>
</evidence>
<evidence type="ECO:0000313" key="8">
    <source>
        <dbReference type="EMBL" id="CAF3526260.1"/>
    </source>
</evidence>
<evidence type="ECO:0000256" key="1">
    <source>
        <dbReference type="ARBA" id="ARBA00022490"/>
    </source>
</evidence>
<dbReference type="OrthoDB" id="20381at2759"/>
<dbReference type="Proteomes" id="UP000663881">
    <property type="component" value="Unassembled WGS sequence"/>
</dbReference>
<dbReference type="Proteomes" id="UP000663845">
    <property type="component" value="Unassembled WGS sequence"/>
</dbReference>
<dbReference type="InterPro" id="IPR023194">
    <property type="entry name" value="eIF3-like_dom_sf"/>
</dbReference>
<dbReference type="AlphaFoldDB" id="A0A814H3F1"/>
<evidence type="ECO:0000313" key="11">
    <source>
        <dbReference type="Proteomes" id="UP000663845"/>
    </source>
</evidence>
<keyword evidence="1" id="KW-0963">Cytoplasm</keyword>
<dbReference type="GO" id="GO:0003743">
    <property type="term" value="F:translation initiation factor activity"/>
    <property type="evidence" value="ECO:0007669"/>
    <property type="project" value="UniProtKB-KW"/>
</dbReference>
<dbReference type="Proteomes" id="UP000663868">
    <property type="component" value="Unassembled WGS sequence"/>
</dbReference>
<keyword evidence="2" id="KW-0396">Initiation factor</keyword>
<name>A0A814H3F1_9BILA</name>
<feature type="compositionally biased region" description="Basic and acidic residues" evidence="4">
    <location>
        <begin position="29"/>
        <end position="43"/>
    </location>
</feature>
<dbReference type="EMBL" id="CAJOAY010001960">
    <property type="protein sequence ID" value="CAF3906129.1"/>
    <property type="molecule type" value="Genomic_DNA"/>
</dbReference>
<dbReference type="EMBL" id="CAJNOG010000144">
    <property type="protein sequence ID" value="CAF1005196.1"/>
    <property type="molecule type" value="Genomic_DNA"/>
</dbReference>
<protein>
    <recommendedName>
        <fullName evidence="12">Eukaryotic translation initiation factor 3 30 kDa subunit</fullName>
    </recommendedName>
</protein>
<sequence length="225" mass="25595">MADHWQDVNIPKPQIVDDDDAPDDWETALEEKAKISDVEEKPKAAKSTSSKKKVTGGDESQKIIKQPDGDYTPEELDQIRAKEEIKEEQEKLTEVEELVDENGKVRSLDDLDLIKKSEFLNYSLRLASRLGVVSNSEFYTDFIDNFLTGITNSMSVDGVKRLTTTLQTINIRKQGEERERKAKAKAKNKAKPQLKAIKQSDYKGFGADVGHDYDQDNDYDDEDFM</sequence>
<feature type="compositionally biased region" description="Basic and acidic residues" evidence="4">
    <location>
        <begin position="55"/>
        <end position="68"/>
    </location>
</feature>
<evidence type="ECO:0000313" key="10">
    <source>
        <dbReference type="EMBL" id="CAF4083493.1"/>
    </source>
</evidence>